<dbReference type="RefSeq" id="YP_717724.1">
    <property type="nucleotide sequence ID" value="NC_008296.2"/>
</dbReference>
<name>Q0QZH1_BPSYS</name>
<dbReference type="KEGG" id="vg:4239116"/>
<protein>
    <submittedName>
        <fullName evidence="1">Gp57</fullName>
    </submittedName>
</protein>
<organism evidence="1 2">
    <name type="scientific">Synechococcus phage syn9</name>
    <dbReference type="NCBI Taxonomy" id="382359"/>
    <lineage>
        <taxon>Viruses</taxon>
        <taxon>Duplodnaviria</taxon>
        <taxon>Heunggongvirae</taxon>
        <taxon>Uroviricota</taxon>
        <taxon>Caudoviricetes</taxon>
        <taxon>Pantevenvirales</taxon>
        <taxon>Kyanoviridae</taxon>
        <taxon>Ormenosvirus</taxon>
        <taxon>Ormenosvirus syn9</taxon>
    </lineage>
</organism>
<evidence type="ECO:0000313" key="1">
    <source>
        <dbReference type="EMBL" id="ABA47026.1"/>
    </source>
</evidence>
<reference evidence="1 2" key="1">
    <citation type="journal article" date="2007" name="Environ. Microbiol.">
        <title>Genomic and structural analysis of Syn9, a cyanophage infecting marine Prochlorococcus and Synechococcus.</title>
        <authorList>
            <person name="Weigele P.R."/>
            <person name="Pope W.H."/>
            <person name="Pedulla M.L."/>
            <person name="Houtz J.M."/>
            <person name="Smith A.L."/>
            <person name="Conway J.F."/>
            <person name="King J."/>
            <person name="Hatfull G.F."/>
            <person name="Lawrence J.G."/>
            <person name="Hendrix R.W."/>
        </authorList>
    </citation>
    <scope>NUCLEOTIDE SEQUENCE</scope>
</reference>
<dbReference type="GeneID" id="4239116"/>
<dbReference type="Proteomes" id="UP000000909">
    <property type="component" value="Segment"/>
</dbReference>
<keyword evidence="2" id="KW-1185">Reference proteome</keyword>
<evidence type="ECO:0000313" key="2">
    <source>
        <dbReference type="Proteomes" id="UP000000909"/>
    </source>
</evidence>
<sequence length="39" mass="4643">MGMNDLEEVLSEQIEIDYEEYDFDDASDVDYDLDYTVQD</sequence>
<accession>Q0QZH1</accession>
<dbReference type="EMBL" id="DQ149023">
    <property type="protein sequence ID" value="ABA47026.1"/>
    <property type="molecule type" value="Genomic_DNA"/>
</dbReference>
<proteinExistence type="predicted"/>
<organismHost>
    <name type="scientific">Synechococcus</name>
    <dbReference type="NCBI Taxonomy" id="1129"/>
</organismHost>